<dbReference type="Gene3D" id="1.10.10.10">
    <property type="entry name" value="Winged helix-like DNA-binding domain superfamily/Winged helix DNA-binding domain"/>
    <property type="match status" value="1"/>
</dbReference>
<dbReference type="InterPro" id="IPR051534">
    <property type="entry name" value="CBASS_pafABC_assoc_protein"/>
</dbReference>
<evidence type="ECO:0000313" key="5">
    <source>
        <dbReference type="Proteomes" id="UP001500393"/>
    </source>
</evidence>
<evidence type="ECO:0000259" key="2">
    <source>
        <dbReference type="Pfam" id="PF08279"/>
    </source>
</evidence>
<dbReference type="Proteomes" id="UP001500393">
    <property type="component" value="Unassembled WGS sequence"/>
</dbReference>
<dbReference type="InterPro" id="IPR036388">
    <property type="entry name" value="WH-like_DNA-bd_sf"/>
</dbReference>
<dbReference type="EMBL" id="BAAAOS010000018">
    <property type="protein sequence ID" value="GAA1570935.1"/>
    <property type="molecule type" value="Genomic_DNA"/>
</dbReference>
<dbReference type="Pfam" id="PF08279">
    <property type="entry name" value="HTH_11"/>
    <property type="match status" value="1"/>
</dbReference>
<feature type="region of interest" description="Disordered" evidence="1">
    <location>
        <begin position="229"/>
        <end position="259"/>
    </location>
</feature>
<dbReference type="Pfam" id="PF13280">
    <property type="entry name" value="WYL"/>
    <property type="match status" value="1"/>
</dbReference>
<dbReference type="InterPro" id="IPR036390">
    <property type="entry name" value="WH_DNA-bd_sf"/>
</dbReference>
<feature type="domain" description="Helix-turn-helix type 11" evidence="2">
    <location>
        <begin position="3"/>
        <end position="56"/>
    </location>
</feature>
<sequence>MDRLYALVEELRAAGQRGRTAGQLAAHFEVSVRTIERDLSAIGQAGVPLATKQGRGGGFTLDRSMSLPPLNFTPREAAAVAVALSRNEHVLFKKDARSALQKIVAAMPDWALAEARSTAAKVRLLVQPVPDPDAEVAETIWRAVRDNRVLRIHYIDVGGVETEREVEPQHVVVGPNGSYLTAWCHLREDDRVFRMDRITAAERTPRLPRPRPVIPEPLVDGHETRLPASAFRPEDSLPNTDIGLSRTTGTVGATRRSGG</sequence>
<dbReference type="PANTHER" id="PTHR34580:SF1">
    <property type="entry name" value="PROTEIN PAFC"/>
    <property type="match status" value="1"/>
</dbReference>
<comment type="caution">
    <text evidence="4">The sequence shown here is derived from an EMBL/GenBank/DDBJ whole genome shotgun (WGS) entry which is preliminary data.</text>
</comment>
<dbReference type="InterPro" id="IPR026881">
    <property type="entry name" value="WYL_dom"/>
</dbReference>
<dbReference type="InterPro" id="IPR013196">
    <property type="entry name" value="HTH_11"/>
</dbReference>
<gene>
    <name evidence="4" type="ORF">GCM10009789_25570</name>
</gene>
<feature type="domain" description="WYL" evidence="3">
    <location>
        <begin position="135"/>
        <end position="202"/>
    </location>
</feature>
<evidence type="ECO:0000313" key="4">
    <source>
        <dbReference type="EMBL" id="GAA1570935.1"/>
    </source>
</evidence>
<reference evidence="5" key="1">
    <citation type="journal article" date="2019" name="Int. J. Syst. Evol. Microbiol.">
        <title>The Global Catalogue of Microorganisms (GCM) 10K type strain sequencing project: providing services to taxonomists for standard genome sequencing and annotation.</title>
        <authorList>
            <consortium name="The Broad Institute Genomics Platform"/>
            <consortium name="The Broad Institute Genome Sequencing Center for Infectious Disease"/>
            <person name="Wu L."/>
            <person name="Ma J."/>
        </authorList>
    </citation>
    <scope>NUCLEOTIDE SEQUENCE [LARGE SCALE GENOMIC DNA]</scope>
    <source>
        <strain evidence="5">JCM 14969</strain>
    </source>
</reference>
<organism evidence="4 5">
    <name type="scientific">Kribbella sancticallisti</name>
    <dbReference type="NCBI Taxonomy" id="460087"/>
    <lineage>
        <taxon>Bacteria</taxon>
        <taxon>Bacillati</taxon>
        <taxon>Actinomycetota</taxon>
        <taxon>Actinomycetes</taxon>
        <taxon>Propionibacteriales</taxon>
        <taxon>Kribbellaceae</taxon>
        <taxon>Kribbella</taxon>
    </lineage>
</organism>
<accession>A0ABP4NZI6</accession>
<evidence type="ECO:0000259" key="3">
    <source>
        <dbReference type="Pfam" id="PF13280"/>
    </source>
</evidence>
<dbReference type="PROSITE" id="PS52050">
    <property type="entry name" value="WYL"/>
    <property type="match status" value="1"/>
</dbReference>
<evidence type="ECO:0000256" key="1">
    <source>
        <dbReference type="SAM" id="MobiDB-lite"/>
    </source>
</evidence>
<proteinExistence type="predicted"/>
<dbReference type="PANTHER" id="PTHR34580">
    <property type="match status" value="1"/>
</dbReference>
<name>A0ABP4NZI6_9ACTN</name>
<protein>
    <submittedName>
        <fullName evidence="4">YafY family protein</fullName>
    </submittedName>
</protein>
<dbReference type="SUPFAM" id="SSF46785">
    <property type="entry name" value="Winged helix' DNA-binding domain"/>
    <property type="match status" value="1"/>
</dbReference>
<keyword evidence="5" id="KW-1185">Reference proteome</keyword>